<dbReference type="SMART" id="SM00342">
    <property type="entry name" value="HTH_ARAC"/>
    <property type="match status" value="1"/>
</dbReference>
<dbReference type="PRINTS" id="PR00032">
    <property type="entry name" value="HTHARAC"/>
</dbReference>
<protein>
    <submittedName>
        <fullName evidence="5">AraC family transcriptional regulator</fullName>
    </submittedName>
</protein>
<keyword evidence="2" id="KW-0238">DNA-binding</keyword>
<dbReference type="Gene3D" id="1.10.10.60">
    <property type="entry name" value="Homeodomain-like"/>
    <property type="match status" value="1"/>
</dbReference>
<dbReference type="GO" id="GO:0003700">
    <property type="term" value="F:DNA-binding transcription factor activity"/>
    <property type="evidence" value="ECO:0007669"/>
    <property type="project" value="InterPro"/>
</dbReference>
<keyword evidence="3" id="KW-0804">Transcription</keyword>
<dbReference type="KEGG" id="nao:Y958_03950"/>
<gene>
    <name evidence="5" type="ORF">Y958_03950</name>
</gene>
<evidence type="ECO:0000256" key="3">
    <source>
        <dbReference type="ARBA" id="ARBA00023163"/>
    </source>
</evidence>
<dbReference type="InterPro" id="IPR018062">
    <property type="entry name" value="HTH_AraC-typ_CS"/>
</dbReference>
<dbReference type="InterPro" id="IPR009057">
    <property type="entry name" value="Homeodomain-like_sf"/>
</dbReference>
<dbReference type="PROSITE" id="PS00041">
    <property type="entry name" value="HTH_ARAC_FAMILY_1"/>
    <property type="match status" value="1"/>
</dbReference>
<feature type="domain" description="HTH araC/xylS-type" evidence="4">
    <location>
        <begin position="213"/>
        <end position="311"/>
    </location>
</feature>
<reference evidence="5 6" key="1">
    <citation type="submission" date="2017-06" db="EMBL/GenBank/DDBJ databases">
        <title>Complete genome sequence of Nitrospirillum amazonense strain CBAmC, an endophytic nitrogen-fixing and plant growth-promoting bacterium, isolated from sugarcane.</title>
        <authorList>
            <person name="Schwab S."/>
            <person name="dos Santos Teixeira K.R."/>
            <person name="Simoes Araujo J.L."/>
            <person name="Soares Vidal M."/>
            <person name="Borges de Freitas H.R."/>
            <person name="Rivello Crivelaro A.L."/>
            <person name="Bueno de Camargo Nunes A."/>
            <person name="dos Santos C.M."/>
            <person name="Palmeira da Silva Rosa D."/>
            <person name="da Silva Padilha D."/>
            <person name="da Silva E."/>
            <person name="Araujo Terra L."/>
            <person name="Soares Mendes V."/>
            <person name="Farinelli L."/>
            <person name="Magalhaes Cruz L."/>
            <person name="Baldani J.I."/>
        </authorList>
    </citation>
    <scope>NUCLEOTIDE SEQUENCE [LARGE SCALE GENOMIC DNA]</scope>
    <source>
        <strain evidence="5 6">CBAmC</strain>
    </source>
</reference>
<dbReference type="GO" id="GO:0043565">
    <property type="term" value="F:sequence-specific DNA binding"/>
    <property type="evidence" value="ECO:0007669"/>
    <property type="project" value="InterPro"/>
</dbReference>
<organism evidence="5 6">
    <name type="scientific">Nitrospirillum viridazoti CBAmc</name>
    <dbReference type="NCBI Taxonomy" id="1441467"/>
    <lineage>
        <taxon>Bacteria</taxon>
        <taxon>Pseudomonadati</taxon>
        <taxon>Pseudomonadota</taxon>
        <taxon>Alphaproteobacteria</taxon>
        <taxon>Rhodospirillales</taxon>
        <taxon>Azospirillaceae</taxon>
        <taxon>Nitrospirillum</taxon>
        <taxon>Nitrospirillum viridazoti</taxon>
    </lineage>
</organism>
<dbReference type="InterPro" id="IPR032783">
    <property type="entry name" value="AraC_lig"/>
</dbReference>
<dbReference type="RefSeq" id="WP_088870986.1">
    <property type="nucleotide sequence ID" value="NZ_CP022110.1"/>
</dbReference>
<dbReference type="EMBL" id="CP022110">
    <property type="protein sequence ID" value="ASG20075.1"/>
    <property type="molecule type" value="Genomic_DNA"/>
</dbReference>
<dbReference type="PANTHER" id="PTHR46796:SF7">
    <property type="entry name" value="ARAC FAMILY TRANSCRIPTIONAL REGULATOR"/>
    <property type="match status" value="1"/>
</dbReference>
<name>A0A248JMY8_9PROT</name>
<dbReference type="Pfam" id="PF12833">
    <property type="entry name" value="HTH_18"/>
    <property type="match status" value="1"/>
</dbReference>
<dbReference type="InterPro" id="IPR020449">
    <property type="entry name" value="Tscrpt_reg_AraC-type_HTH"/>
</dbReference>
<accession>A0A248JMY8</accession>
<keyword evidence="1" id="KW-0805">Transcription regulation</keyword>
<evidence type="ECO:0000256" key="2">
    <source>
        <dbReference type="ARBA" id="ARBA00023125"/>
    </source>
</evidence>
<evidence type="ECO:0000313" key="5">
    <source>
        <dbReference type="EMBL" id="ASG20075.1"/>
    </source>
</evidence>
<dbReference type="Proteomes" id="UP000197153">
    <property type="component" value="Chromosome 1"/>
</dbReference>
<dbReference type="PANTHER" id="PTHR46796">
    <property type="entry name" value="HTH-TYPE TRANSCRIPTIONAL ACTIVATOR RHAS-RELATED"/>
    <property type="match status" value="1"/>
</dbReference>
<proteinExistence type="predicted"/>
<dbReference type="PROSITE" id="PS01124">
    <property type="entry name" value="HTH_ARAC_FAMILY_2"/>
    <property type="match status" value="1"/>
</dbReference>
<evidence type="ECO:0000259" key="4">
    <source>
        <dbReference type="PROSITE" id="PS01124"/>
    </source>
</evidence>
<dbReference type="SUPFAM" id="SSF46689">
    <property type="entry name" value="Homeodomain-like"/>
    <property type="match status" value="1"/>
</dbReference>
<dbReference type="Pfam" id="PF12852">
    <property type="entry name" value="Cupin_6"/>
    <property type="match status" value="1"/>
</dbReference>
<sequence length="314" mass="33606">MDDDRNDVLSALAPLIQVRPQVEQHCLFGPGWSAPHGREPFGLAPFHIVTAGKAQVLLPDLDRTLDMSDGDVLLLPHGARHTVRTAGAPADATTRLERHDNGVVEVRRTSDLSGGPLAAPTLDLICGRFAFERVADNPLLALLPEAVHLRGGGPRLARLVETIRDEVAAPRPGARAIATDLARALFTMILRGHLEDHGEGTEAAGLLARPATARVVAALVQDPARPWTLDQLADQAHLSRASLVRAFRAAGAPAPLAFLAQVRMQLAVRHLVAEGLSLAETAARVGYESESAFSRAFKRHYNAAPGDYRDAARA</sequence>
<dbReference type="InterPro" id="IPR018060">
    <property type="entry name" value="HTH_AraC"/>
</dbReference>
<dbReference type="AlphaFoldDB" id="A0A248JMY8"/>
<evidence type="ECO:0000256" key="1">
    <source>
        <dbReference type="ARBA" id="ARBA00023015"/>
    </source>
</evidence>
<dbReference type="InterPro" id="IPR050204">
    <property type="entry name" value="AraC_XylS_family_regulators"/>
</dbReference>
<keyword evidence="6" id="KW-1185">Reference proteome</keyword>
<evidence type="ECO:0000313" key="6">
    <source>
        <dbReference type="Proteomes" id="UP000197153"/>
    </source>
</evidence>